<evidence type="ECO:0000256" key="8">
    <source>
        <dbReference type="ARBA" id="ARBA00035676"/>
    </source>
</evidence>
<dbReference type="Gene3D" id="3.30.470.10">
    <property type="match status" value="1"/>
</dbReference>
<evidence type="ECO:0000313" key="11">
    <source>
        <dbReference type="EMBL" id="MDL0429965.1"/>
    </source>
</evidence>
<keyword evidence="12" id="KW-1185">Reference proteome</keyword>
<dbReference type="PANTHER" id="PTHR42743:SF2">
    <property type="entry name" value="AMINODEOXYCHORISMATE LYASE"/>
    <property type="match status" value="1"/>
</dbReference>
<comment type="subunit">
    <text evidence="3">Homodimer.</text>
</comment>
<keyword evidence="4" id="KW-0663">Pyridoxal phosphate</keyword>
<comment type="pathway">
    <text evidence="7">Cofactor biosynthesis; tetrahydrofolate biosynthesis; 4-aminobenzoate from chorismate: step 2/2.</text>
</comment>
<name>A0ABT7I7D7_9GAMM</name>
<evidence type="ECO:0000256" key="4">
    <source>
        <dbReference type="ARBA" id="ARBA00022898"/>
    </source>
</evidence>
<evidence type="ECO:0000256" key="2">
    <source>
        <dbReference type="ARBA" id="ARBA00009320"/>
    </source>
</evidence>
<dbReference type="EMBL" id="JASSVS010000001">
    <property type="protein sequence ID" value="MDL0429965.1"/>
    <property type="molecule type" value="Genomic_DNA"/>
</dbReference>
<comment type="cofactor">
    <cofactor evidence="1">
        <name>pyridoxal 5'-phosphate</name>
        <dbReference type="ChEBI" id="CHEBI:597326"/>
    </cofactor>
</comment>
<gene>
    <name evidence="11" type="primary">pabC</name>
    <name evidence="11" type="ORF">QPM17_02425</name>
</gene>
<keyword evidence="6 11" id="KW-0456">Lyase</keyword>
<dbReference type="InterPro" id="IPR036038">
    <property type="entry name" value="Aminotransferase-like"/>
</dbReference>
<dbReference type="InterPro" id="IPR017824">
    <property type="entry name" value="Aminodeoxychorismate_lyase_IV"/>
</dbReference>
<dbReference type="InterPro" id="IPR050571">
    <property type="entry name" value="Class-IV_PLP-Dep_Aminotrnsfr"/>
</dbReference>
<dbReference type="Proteomes" id="UP001227964">
    <property type="component" value="Unassembled WGS sequence"/>
</dbReference>
<accession>A0ABT7I7D7</accession>
<organism evidence="11 12">
    <name type="scientific">Marinobacter azerbaijanicus</name>
    <dbReference type="NCBI Taxonomy" id="3050455"/>
    <lineage>
        <taxon>Bacteria</taxon>
        <taxon>Pseudomonadati</taxon>
        <taxon>Pseudomonadota</taxon>
        <taxon>Gammaproteobacteria</taxon>
        <taxon>Pseudomonadales</taxon>
        <taxon>Marinobacteraceae</taxon>
        <taxon>Marinobacter</taxon>
    </lineage>
</organism>
<comment type="similarity">
    <text evidence="2">Belongs to the class-IV pyridoxal-phosphate-dependent aminotransferase family.</text>
</comment>
<sequence>MLNVIQADSNDVPAADRGLAYGDGLFETIRMRGRQAVLRSLHLDRMVADAGRLAIPVHRDQLDAEVERAGIIHGDAYGASDWVLKLILTRGSGGRGYRLPEKNCRPNLIVSVSAMPPFPDSRGVVADFSQFPLTVNPQLAGIKTLNRLEQVMASRDFTGREFELIMRDASGNLVEGTRTNLFVRHGNVWTTPPVSSLAVAGVMRKYVIDCLRETGSEVREEAVPPSVVSRSGFRGLYLVNSVVGIVCVRRLAGVELPVDGGLETICDPLKTLE</sequence>
<dbReference type="GO" id="GO:0008696">
    <property type="term" value="F:4-amino-4-deoxychorismate lyase activity"/>
    <property type="evidence" value="ECO:0007669"/>
    <property type="project" value="UniProtKB-EC"/>
</dbReference>
<dbReference type="SUPFAM" id="SSF56752">
    <property type="entry name" value="D-aminoacid aminotransferase-like PLP-dependent enzymes"/>
    <property type="match status" value="1"/>
</dbReference>
<dbReference type="EC" id="4.1.3.38" evidence="8 10"/>
<dbReference type="NCBIfam" id="TIGR03461">
    <property type="entry name" value="pabC_Proteo"/>
    <property type="match status" value="1"/>
</dbReference>
<evidence type="ECO:0000256" key="9">
    <source>
        <dbReference type="ARBA" id="ARBA00049529"/>
    </source>
</evidence>
<keyword evidence="5" id="KW-0289">Folate biosynthesis</keyword>
<dbReference type="Gene3D" id="3.20.10.10">
    <property type="entry name" value="D-amino Acid Aminotransferase, subunit A, domain 2"/>
    <property type="match status" value="1"/>
</dbReference>
<evidence type="ECO:0000256" key="10">
    <source>
        <dbReference type="NCBIfam" id="TIGR03461"/>
    </source>
</evidence>
<protein>
    <recommendedName>
        <fullName evidence="8 10">Aminodeoxychorismate lyase</fullName>
        <ecNumber evidence="8 10">4.1.3.38</ecNumber>
    </recommendedName>
</protein>
<evidence type="ECO:0000256" key="5">
    <source>
        <dbReference type="ARBA" id="ARBA00022909"/>
    </source>
</evidence>
<reference evidence="11 12" key="1">
    <citation type="submission" date="2023-06" db="EMBL/GenBank/DDBJ databases">
        <title>Marinobacter azerbaijanicus a moderately halophilic, isolated from Urmia Lake in Azerbaijan region of Iran.</title>
        <authorList>
            <person name="Sanchez-Porro C."/>
            <person name="Aghdam E.M."/>
            <person name="Saheb S.M."/>
            <person name="Tarhriz V."/>
            <person name="Kazemi E."/>
            <person name="Ammozegar M.A."/>
            <person name="Ventosa A."/>
            <person name="Hejazi M.S."/>
        </authorList>
    </citation>
    <scope>NUCLEOTIDE SEQUENCE [LARGE SCALE GENOMIC DNA]</scope>
    <source>
        <strain evidence="11 12">TBZ242</strain>
    </source>
</reference>
<dbReference type="InterPro" id="IPR043131">
    <property type="entry name" value="BCAT-like_N"/>
</dbReference>
<evidence type="ECO:0000256" key="7">
    <source>
        <dbReference type="ARBA" id="ARBA00035633"/>
    </source>
</evidence>
<comment type="catalytic activity">
    <reaction evidence="9">
        <text>4-amino-4-deoxychorismate = 4-aminobenzoate + pyruvate + H(+)</text>
        <dbReference type="Rhea" id="RHEA:16201"/>
        <dbReference type="ChEBI" id="CHEBI:15361"/>
        <dbReference type="ChEBI" id="CHEBI:15378"/>
        <dbReference type="ChEBI" id="CHEBI:17836"/>
        <dbReference type="ChEBI" id="CHEBI:58406"/>
        <dbReference type="EC" id="4.1.3.38"/>
    </reaction>
</comment>
<dbReference type="PANTHER" id="PTHR42743">
    <property type="entry name" value="AMINO-ACID AMINOTRANSFERASE"/>
    <property type="match status" value="1"/>
</dbReference>
<evidence type="ECO:0000313" key="12">
    <source>
        <dbReference type="Proteomes" id="UP001227964"/>
    </source>
</evidence>
<dbReference type="RefSeq" id="WP_285388447.1">
    <property type="nucleotide sequence ID" value="NZ_JASSVS010000001.1"/>
</dbReference>
<evidence type="ECO:0000256" key="6">
    <source>
        <dbReference type="ARBA" id="ARBA00023239"/>
    </source>
</evidence>
<comment type="caution">
    <text evidence="11">The sequence shown here is derived from an EMBL/GenBank/DDBJ whole genome shotgun (WGS) entry which is preliminary data.</text>
</comment>
<dbReference type="Pfam" id="PF01063">
    <property type="entry name" value="Aminotran_4"/>
    <property type="match status" value="1"/>
</dbReference>
<evidence type="ECO:0000256" key="1">
    <source>
        <dbReference type="ARBA" id="ARBA00001933"/>
    </source>
</evidence>
<evidence type="ECO:0000256" key="3">
    <source>
        <dbReference type="ARBA" id="ARBA00011738"/>
    </source>
</evidence>
<proteinExistence type="inferred from homology"/>
<dbReference type="InterPro" id="IPR001544">
    <property type="entry name" value="Aminotrans_IV"/>
</dbReference>
<dbReference type="InterPro" id="IPR043132">
    <property type="entry name" value="BCAT-like_C"/>
</dbReference>